<keyword evidence="14" id="KW-1185">Reference proteome</keyword>
<dbReference type="RefSeq" id="WP_200522257.1">
    <property type="nucleotide sequence ID" value="NZ_JAEHNZ010000002.1"/>
</dbReference>
<gene>
    <name evidence="13" type="ORF">JDW22_05675</name>
</gene>
<accession>A0ABS1BS45</accession>
<evidence type="ECO:0000256" key="3">
    <source>
        <dbReference type="ARBA" id="ARBA00022448"/>
    </source>
</evidence>
<keyword evidence="6 11" id="KW-0732">Signal</keyword>
<dbReference type="PRINTS" id="PR00182">
    <property type="entry name" value="ECOLNEIPORIN"/>
</dbReference>
<evidence type="ECO:0000256" key="2">
    <source>
        <dbReference type="ARBA" id="ARBA00011233"/>
    </source>
</evidence>
<protein>
    <submittedName>
        <fullName evidence="13">Porin</fullName>
    </submittedName>
</protein>
<evidence type="ECO:0000256" key="4">
    <source>
        <dbReference type="ARBA" id="ARBA00022452"/>
    </source>
</evidence>
<evidence type="ECO:0000256" key="7">
    <source>
        <dbReference type="ARBA" id="ARBA00023065"/>
    </source>
</evidence>
<evidence type="ECO:0000256" key="11">
    <source>
        <dbReference type="SAM" id="SignalP"/>
    </source>
</evidence>
<keyword evidence="8" id="KW-0626">Porin</keyword>
<feature type="domain" description="Porin" evidence="12">
    <location>
        <begin position="8"/>
        <end position="332"/>
    </location>
</feature>
<evidence type="ECO:0000256" key="8">
    <source>
        <dbReference type="ARBA" id="ARBA00023114"/>
    </source>
</evidence>
<comment type="subcellular location">
    <subcellularLocation>
        <location evidence="1">Cell outer membrane</location>
        <topology evidence="1">Multi-pass membrane protein</topology>
    </subcellularLocation>
</comment>
<proteinExistence type="predicted"/>
<evidence type="ECO:0000256" key="9">
    <source>
        <dbReference type="ARBA" id="ARBA00023136"/>
    </source>
</evidence>
<name>A0ABS1BS45_9NEIS</name>
<sequence>MKKTLIALALASLSTASMADVILYGQIKGGVETTFGNKLGQDKNKGTTTQIVDYGSRIGFKGHEHLTDNLDAIWQVESKVDIGGGSGRTFGTRDSFIGLKGGFGTVKVGYQQTPIKELNGKLDQWEYDSSVAGLGTFTRGTDASRRATAVSYETPDLSGFTAKAYYSPSEQENGESTDALGAHKNKAKGIYGLSASYKNSGFFADVAGVYARGTTAAVAAGKKDGYQALVQAGYESDKWLAGLAYQRSQRVERANSTLNADADKVNELALSGAYTLNDALTLKGTFAYGFGIKDINGDKIAGNGKYYQGLVGADYALSKRTIVNGQYGYLQSGKGDDKLKANVVSIGMKHKF</sequence>
<evidence type="ECO:0000256" key="6">
    <source>
        <dbReference type="ARBA" id="ARBA00022729"/>
    </source>
</evidence>
<keyword evidence="5" id="KW-0812">Transmembrane</keyword>
<keyword evidence="9" id="KW-0472">Membrane</keyword>
<dbReference type="PRINTS" id="PR00184">
    <property type="entry name" value="NEISSPPORIN"/>
</dbReference>
<dbReference type="PANTHER" id="PTHR34501">
    <property type="entry name" value="PROTEIN YDDL-RELATED"/>
    <property type="match status" value="1"/>
</dbReference>
<keyword evidence="10" id="KW-0998">Cell outer membrane</keyword>
<comment type="caution">
    <text evidence="13">The sequence shown here is derived from an EMBL/GenBank/DDBJ whole genome shotgun (WGS) entry which is preliminary data.</text>
</comment>
<dbReference type="InterPro" id="IPR033900">
    <property type="entry name" value="Gram_neg_porin_domain"/>
</dbReference>
<keyword evidence="7" id="KW-0406">Ion transport</keyword>
<dbReference type="Pfam" id="PF13609">
    <property type="entry name" value="Porin_4"/>
    <property type="match status" value="1"/>
</dbReference>
<evidence type="ECO:0000256" key="1">
    <source>
        <dbReference type="ARBA" id="ARBA00004571"/>
    </source>
</evidence>
<feature type="signal peptide" evidence="11">
    <location>
        <begin position="1"/>
        <end position="19"/>
    </location>
</feature>
<evidence type="ECO:0000256" key="10">
    <source>
        <dbReference type="ARBA" id="ARBA00023237"/>
    </source>
</evidence>
<keyword evidence="3" id="KW-0813">Transport</keyword>
<evidence type="ECO:0000313" key="13">
    <source>
        <dbReference type="EMBL" id="MBK0396078.1"/>
    </source>
</evidence>
<evidence type="ECO:0000256" key="5">
    <source>
        <dbReference type="ARBA" id="ARBA00022692"/>
    </source>
</evidence>
<dbReference type="Gene3D" id="2.40.160.10">
    <property type="entry name" value="Porin"/>
    <property type="match status" value="1"/>
</dbReference>
<keyword evidence="4" id="KW-1134">Transmembrane beta strand</keyword>
<evidence type="ECO:0000259" key="12">
    <source>
        <dbReference type="Pfam" id="PF13609"/>
    </source>
</evidence>
<organism evidence="13 14">
    <name type="scientific">Kingella bonacorsii</name>
    <dbReference type="NCBI Taxonomy" id="2796361"/>
    <lineage>
        <taxon>Bacteria</taxon>
        <taxon>Pseudomonadati</taxon>
        <taxon>Pseudomonadota</taxon>
        <taxon>Betaproteobacteria</taxon>
        <taxon>Neisseriales</taxon>
        <taxon>Neisseriaceae</taxon>
        <taxon>Kingella</taxon>
    </lineage>
</organism>
<dbReference type="InterPro" id="IPR023614">
    <property type="entry name" value="Porin_dom_sf"/>
</dbReference>
<dbReference type="InterPro" id="IPR050298">
    <property type="entry name" value="Gram-neg_bact_OMP"/>
</dbReference>
<dbReference type="PANTHER" id="PTHR34501:SF9">
    <property type="entry name" value="MAJOR OUTER MEMBRANE PROTEIN P.IA"/>
    <property type="match status" value="1"/>
</dbReference>
<evidence type="ECO:0000313" key="14">
    <source>
        <dbReference type="Proteomes" id="UP000614058"/>
    </source>
</evidence>
<dbReference type="Proteomes" id="UP000614058">
    <property type="component" value="Unassembled WGS sequence"/>
</dbReference>
<dbReference type="CDD" id="cd00342">
    <property type="entry name" value="gram_neg_porins"/>
    <property type="match status" value="1"/>
</dbReference>
<feature type="chain" id="PRO_5047407125" evidence="11">
    <location>
        <begin position="20"/>
        <end position="352"/>
    </location>
</feature>
<dbReference type="SUPFAM" id="SSF56935">
    <property type="entry name" value="Porins"/>
    <property type="match status" value="1"/>
</dbReference>
<dbReference type="EMBL" id="JAEHNZ010000002">
    <property type="protein sequence ID" value="MBK0396078.1"/>
    <property type="molecule type" value="Genomic_DNA"/>
</dbReference>
<dbReference type="InterPro" id="IPR001702">
    <property type="entry name" value="Porin_Gram-ve"/>
</dbReference>
<dbReference type="InterPro" id="IPR002299">
    <property type="entry name" value="Porin_Neis"/>
</dbReference>
<comment type="subunit">
    <text evidence="2">Homotrimer.</text>
</comment>
<reference evidence="13 14" key="1">
    <citation type="journal article" date="2021" name="Pathogens">
        <title>Isolation and Characterization of Kingella bonacorsii sp. nov., A Novel Kingella Species Detected in a Stable Periodontitis Subject.</title>
        <authorList>
            <person name="Antezack A."/>
            <person name="Boxberger M."/>
            <person name="Rolland C."/>
            <person name="Monnet-Corti V."/>
            <person name="La Scola B."/>
        </authorList>
    </citation>
    <scope>NUCLEOTIDE SEQUENCE [LARGE SCALE GENOMIC DNA]</scope>
    <source>
        <strain evidence="13 14">Marseille-Q4569</strain>
    </source>
</reference>